<reference evidence="7" key="1">
    <citation type="submission" date="2016-12" db="EMBL/GenBank/DDBJ databases">
        <authorList>
            <person name="Song W.-J."/>
            <person name="Kurnit D.M."/>
        </authorList>
    </citation>
    <scope>NUCLEOTIDE SEQUENCE [LARGE SCALE GENOMIC DNA]</scope>
    <source>
        <strain evidence="7">PCL1601</strain>
    </source>
</reference>
<protein>
    <recommendedName>
        <fullName evidence="8">Cytochrome C oxidase subunit IV family protein</fullName>
    </recommendedName>
</protein>
<evidence type="ECO:0000256" key="6">
    <source>
        <dbReference type="SAM" id="Phobius"/>
    </source>
</evidence>
<organism evidence="7">
    <name type="scientific">Pseudomonas chlororaphis</name>
    <dbReference type="NCBI Taxonomy" id="587753"/>
    <lineage>
        <taxon>Bacteria</taxon>
        <taxon>Pseudomonadati</taxon>
        <taxon>Pseudomonadota</taxon>
        <taxon>Gammaproteobacteria</taxon>
        <taxon>Pseudomonadales</taxon>
        <taxon>Pseudomonadaceae</taxon>
        <taxon>Pseudomonas</taxon>
    </lineage>
</organism>
<feature type="transmembrane region" description="Helical" evidence="6">
    <location>
        <begin position="36"/>
        <end position="53"/>
    </location>
</feature>
<evidence type="ECO:0000256" key="3">
    <source>
        <dbReference type="ARBA" id="ARBA00022692"/>
    </source>
</evidence>
<evidence type="ECO:0000313" key="7">
    <source>
        <dbReference type="EMBL" id="OLF53549.1"/>
    </source>
</evidence>
<dbReference type="OrthoDB" id="9181004at2"/>
<dbReference type="Pfam" id="PF03626">
    <property type="entry name" value="COX4_pro"/>
    <property type="match status" value="1"/>
</dbReference>
<keyword evidence="4 6" id="KW-1133">Transmembrane helix</keyword>
<dbReference type="EMBL" id="MSCT01000014">
    <property type="protein sequence ID" value="OLF53549.1"/>
    <property type="molecule type" value="Genomic_DNA"/>
</dbReference>
<comment type="subcellular location">
    <subcellularLocation>
        <location evidence="1">Cell membrane</location>
        <topology evidence="1">Multi-pass membrane protein</topology>
    </subcellularLocation>
</comment>
<evidence type="ECO:0008006" key="8">
    <source>
        <dbReference type="Google" id="ProtNLM"/>
    </source>
</evidence>
<name>A0A1Q8EP38_9PSED</name>
<accession>A0A1Q8EP38</accession>
<dbReference type="RefSeq" id="WP_075120302.1">
    <property type="nucleotide sequence ID" value="NZ_MSCT01000014.1"/>
</dbReference>
<feature type="transmembrane region" description="Helical" evidence="6">
    <location>
        <begin position="65"/>
        <end position="86"/>
    </location>
</feature>
<dbReference type="AlphaFoldDB" id="A0A1Q8EP38"/>
<comment type="caution">
    <text evidence="7">The sequence shown here is derived from an EMBL/GenBank/DDBJ whole genome shotgun (WGS) entry which is preliminary data.</text>
</comment>
<dbReference type="Proteomes" id="UP000185578">
    <property type="component" value="Unassembled WGS sequence"/>
</dbReference>
<evidence type="ECO:0000256" key="5">
    <source>
        <dbReference type="ARBA" id="ARBA00023136"/>
    </source>
</evidence>
<dbReference type="GO" id="GO:0005886">
    <property type="term" value="C:plasma membrane"/>
    <property type="evidence" value="ECO:0007669"/>
    <property type="project" value="UniProtKB-SubCell"/>
</dbReference>
<evidence type="ECO:0000256" key="1">
    <source>
        <dbReference type="ARBA" id="ARBA00004651"/>
    </source>
</evidence>
<evidence type="ECO:0000256" key="4">
    <source>
        <dbReference type="ARBA" id="ARBA00022989"/>
    </source>
</evidence>
<gene>
    <name evidence="7" type="ORF">BTN82_17095</name>
</gene>
<sequence>MSARGFLLVCWAALAGLSLGTVWLGGWARSGAPGWPLAPLILLLAVAKAWLIVDGFMELRHGPRLWRGLLLGWAVLLALLLGLLLLG</sequence>
<evidence type="ECO:0000256" key="2">
    <source>
        <dbReference type="ARBA" id="ARBA00022475"/>
    </source>
</evidence>
<keyword evidence="3 6" id="KW-0812">Transmembrane</keyword>
<dbReference type="InterPro" id="IPR005171">
    <property type="entry name" value="Cyt_c_oxidase_su4_prok"/>
</dbReference>
<proteinExistence type="predicted"/>
<keyword evidence="2" id="KW-1003">Cell membrane</keyword>
<keyword evidence="5 6" id="KW-0472">Membrane</keyword>